<keyword evidence="1" id="KW-0167">Capsid protein</keyword>
<dbReference type="Pfam" id="PF07875">
    <property type="entry name" value="Coat_F"/>
    <property type="match status" value="1"/>
</dbReference>
<organism evidence="1 2">
    <name type="scientific">Maccoyibacter intestinihominis</name>
    <dbReference type="NCBI Taxonomy" id="3133499"/>
    <lineage>
        <taxon>Bacteria</taxon>
        <taxon>Bacillati</taxon>
        <taxon>Bacillota</taxon>
        <taxon>Clostridia</taxon>
        <taxon>Lachnospirales</taxon>
        <taxon>Lachnospiraceae</taxon>
        <taxon>Maccoyibacter</taxon>
    </lineage>
</organism>
<reference evidence="1 2" key="1">
    <citation type="submission" date="2024-03" db="EMBL/GenBank/DDBJ databases">
        <title>Human intestinal bacterial collection.</title>
        <authorList>
            <person name="Pauvert C."/>
            <person name="Hitch T.C.A."/>
            <person name="Clavel T."/>
        </authorList>
    </citation>
    <scope>NUCLEOTIDE SEQUENCE [LARGE SCALE GENOMIC DNA]</scope>
    <source>
        <strain evidence="1 2">CLA-AA-H185</strain>
    </source>
</reference>
<protein>
    <submittedName>
        <fullName evidence="1">Spore coat protein</fullName>
    </submittedName>
</protein>
<sequence>MQQPYSEKEVLADALTAEKTATDHYNTFANECVHENVRNAILDCLDKEHAIQQDVFNIMHGKGYYPTPAAEMQKVDEAKQKYSQCMKTF</sequence>
<dbReference type="RefSeq" id="WP_177963774.1">
    <property type="nucleotide sequence ID" value="NZ_JBBMEX010000004.1"/>
</dbReference>
<keyword evidence="1" id="KW-0946">Virion</keyword>
<accession>A0ABV1HC94</accession>
<evidence type="ECO:0000313" key="1">
    <source>
        <dbReference type="EMBL" id="MEQ2557319.1"/>
    </source>
</evidence>
<dbReference type="InterPro" id="IPR009078">
    <property type="entry name" value="Ferritin-like_SF"/>
</dbReference>
<gene>
    <name evidence="1" type="ORF">WMO43_05420</name>
</gene>
<dbReference type="EMBL" id="JBBMEX010000004">
    <property type="protein sequence ID" value="MEQ2557319.1"/>
    <property type="molecule type" value="Genomic_DNA"/>
</dbReference>
<proteinExistence type="predicted"/>
<keyword evidence="2" id="KW-1185">Reference proteome</keyword>
<dbReference type="InterPro" id="IPR012851">
    <property type="entry name" value="Spore_coat_CotF-like"/>
</dbReference>
<comment type="caution">
    <text evidence="1">The sequence shown here is derived from an EMBL/GenBank/DDBJ whole genome shotgun (WGS) entry which is preliminary data.</text>
</comment>
<dbReference type="Proteomes" id="UP001454489">
    <property type="component" value="Unassembled WGS sequence"/>
</dbReference>
<name>A0ABV1HC94_9FIRM</name>
<dbReference type="SUPFAM" id="SSF47240">
    <property type="entry name" value="Ferritin-like"/>
    <property type="match status" value="1"/>
</dbReference>
<evidence type="ECO:0000313" key="2">
    <source>
        <dbReference type="Proteomes" id="UP001454489"/>
    </source>
</evidence>